<dbReference type="SUPFAM" id="SSF52540">
    <property type="entry name" value="P-loop containing nucleoside triphosphate hydrolases"/>
    <property type="match status" value="1"/>
</dbReference>
<dbReference type="InterPro" id="IPR027417">
    <property type="entry name" value="P-loop_NTPase"/>
</dbReference>
<proteinExistence type="predicted"/>
<dbReference type="InterPro" id="IPR003593">
    <property type="entry name" value="AAA+_ATPase"/>
</dbReference>
<evidence type="ECO:0000256" key="3">
    <source>
        <dbReference type="ARBA" id="ARBA00022840"/>
    </source>
</evidence>
<gene>
    <name evidence="5" type="ORF">IEE83_29005</name>
</gene>
<keyword evidence="3 5" id="KW-0067">ATP-binding</keyword>
<keyword evidence="6" id="KW-1185">Reference proteome</keyword>
<protein>
    <submittedName>
        <fullName evidence="5">ATP-binding cassette domain-containing protein</fullName>
    </submittedName>
</protein>
<name>A0ABR9WK84_9BACT</name>
<accession>A0ABR9WK84</accession>
<sequence>MNVLEADSIWLEYHGRKVLQSIYLKVETGRVTGLLGRNGTGKTSLLRMIFGSLRGQSQSVRLNGNYISHPYLENNLIRYLPQTTFTPAGQTIKKVCDLYDVPFSSIINYFPGLEEYKKEKLNTLSGGKIRLFEILLILFSPVSFVLLDEPFTHLDPVSVEMLLSLIKEEKKKKGIVLSDHAYKHVQEASDDLYLIVPGGRSMLLKDPNQDLKSYGYIS</sequence>
<keyword evidence="1" id="KW-0813">Transport</keyword>
<keyword evidence="2" id="KW-0547">Nucleotide-binding</keyword>
<evidence type="ECO:0000256" key="1">
    <source>
        <dbReference type="ARBA" id="ARBA00022448"/>
    </source>
</evidence>
<dbReference type="EMBL" id="JACYGY010000002">
    <property type="protein sequence ID" value="MBE9465928.1"/>
    <property type="molecule type" value="Genomic_DNA"/>
</dbReference>
<dbReference type="InterPro" id="IPR051782">
    <property type="entry name" value="ABC_Transporter_VariousFunc"/>
</dbReference>
<dbReference type="GO" id="GO:0005524">
    <property type="term" value="F:ATP binding"/>
    <property type="evidence" value="ECO:0007669"/>
    <property type="project" value="UniProtKB-KW"/>
</dbReference>
<dbReference type="PANTHER" id="PTHR42939">
    <property type="entry name" value="ABC TRANSPORTER ATP-BINDING PROTEIN ALBC-RELATED"/>
    <property type="match status" value="1"/>
</dbReference>
<feature type="domain" description="ABC transporter" evidence="4">
    <location>
        <begin position="4"/>
        <end position="217"/>
    </location>
</feature>
<dbReference type="Proteomes" id="UP000634134">
    <property type="component" value="Unassembled WGS sequence"/>
</dbReference>
<reference evidence="6" key="1">
    <citation type="submission" date="2023-07" db="EMBL/GenBank/DDBJ databases">
        <title>Dyadobacter sp. nov 'subterranea' isolated from contaminted grondwater.</title>
        <authorList>
            <person name="Szabo I."/>
            <person name="Al-Omari J."/>
            <person name="Szerdahelyi S.G."/>
            <person name="Rado J."/>
        </authorList>
    </citation>
    <scope>NUCLEOTIDE SEQUENCE [LARGE SCALE GENOMIC DNA]</scope>
    <source>
        <strain evidence="6">UP-52</strain>
    </source>
</reference>
<dbReference type="PROSITE" id="PS50893">
    <property type="entry name" value="ABC_TRANSPORTER_2"/>
    <property type="match status" value="1"/>
</dbReference>
<evidence type="ECO:0000313" key="5">
    <source>
        <dbReference type="EMBL" id="MBE9465928.1"/>
    </source>
</evidence>
<evidence type="ECO:0000256" key="2">
    <source>
        <dbReference type="ARBA" id="ARBA00022741"/>
    </source>
</evidence>
<dbReference type="Pfam" id="PF00005">
    <property type="entry name" value="ABC_tran"/>
    <property type="match status" value="1"/>
</dbReference>
<dbReference type="PANTHER" id="PTHR42939:SF1">
    <property type="entry name" value="ABC TRANSPORTER ATP-BINDING PROTEIN ALBC-RELATED"/>
    <property type="match status" value="1"/>
</dbReference>
<organism evidence="5 6">
    <name type="scientific">Dyadobacter subterraneus</name>
    <dbReference type="NCBI Taxonomy" id="2773304"/>
    <lineage>
        <taxon>Bacteria</taxon>
        <taxon>Pseudomonadati</taxon>
        <taxon>Bacteroidota</taxon>
        <taxon>Cytophagia</taxon>
        <taxon>Cytophagales</taxon>
        <taxon>Spirosomataceae</taxon>
        <taxon>Dyadobacter</taxon>
    </lineage>
</organism>
<evidence type="ECO:0000259" key="4">
    <source>
        <dbReference type="PROSITE" id="PS50893"/>
    </source>
</evidence>
<dbReference type="InterPro" id="IPR003439">
    <property type="entry name" value="ABC_transporter-like_ATP-bd"/>
</dbReference>
<evidence type="ECO:0000313" key="6">
    <source>
        <dbReference type="Proteomes" id="UP000634134"/>
    </source>
</evidence>
<comment type="caution">
    <text evidence="5">The sequence shown here is derived from an EMBL/GenBank/DDBJ whole genome shotgun (WGS) entry which is preliminary data.</text>
</comment>
<dbReference type="RefSeq" id="WP_194124202.1">
    <property type="nucleotide sequence ID" value="NZ_JACYGY010000002.1"/>
</dbReference>
<dbReference type="Gene3D" id="3.40.50.300">
    <property type="entry name" value="P-loop containing nucleotide triphosphate hydrolases"/>
    <property type="match status" value="1"/>
</dbReference>
<dbReference type="SMART" id="SM00382">
    <property type="entry name" value="AAA"/>
    <property type="match status" value="1"/>
</dbReference>